<dbReference type="EMBL" id="MSFO01000009">
    <property type="protein sequence ID" value="PLB44239.1"/>
    <property type="molecule type" value="Genomic_DNA"/>
</dbReference>
<dbReference type="VEuPathDB" id="FungiDB:P170DRAFT_282013"/>
<evidence type="ECO:0000313" key="2">
    <source>
        <dbReference type="Proteomes" id="UP000234275"/>
    </source>
</evidence>
<proteinExistence type="predicted"/>
<dbReference type="OrthoDB" id="4453902at2759"/>
<dbReference type="RefSeq" id="XP_024699541.1">
    <property type="nucleotide sequence ID" value="XM_024843194.1"/>
</dbReference>
<reference evidence="1 2" key="1">
    <citation type="submission" date="2016-12" db="EMBL/GenBank/DDBJ databases">
        <title>The genomes of Aspergillus section Nigri reveals drivers in fungal speciation.</title>
        <authorList>
            <consortium name="DOE Joint Genome Institute"/>
            <person name="Vesth T.C."/>
            <person name="Nybo J."/>
            <person name="Theobald S."/>
            <person name="Brandl J."/>
            <person name="Frisvad J.C."/>
            <person name="Nielsen K.F."/>
            <person name="Lyhne E.K."/>
            <person name="Kogle M.E."/>
            <person name="Kuo A."/>
            <person name="Riley R."/>
            <person name="Clum A."/>
            <person name="Nolan M."/>
            <person name="Lipzen A."/>
            <person name="Salamov A."/>
            <person name="Henrissat B."/>
            <person name="Wiebenga A."/>
            <person name="De Vries R.P."/>
            <person name="Grigoriev I.V."/>
            <person name="Mortensen U.H."/>
            <person name="Andersen M.R."/>
            <person name="Baker S.E."/>
        </authorList>
    </citation>
    <scope>NUCLEOTIDE SEQUENCE [LARGE SCALE GENOMIC DNA]</scope>
    <source>
        <strain evidence="1 2">IBT 23096</strain>
    </source>
</reference>
<dbReference type="Proteomes" id="UP000234275">
    <property type="component" value="Unassembled WGS sequence"/>
</dbReference>
<comment type="caution">
    <text evidence="1">The sequence shown here is derived from an EMBL/GenBank/DDBJ whole genome shotgun (WGS) entry which is preliminary data.</text>
</comment>
<gene>
    <name evidence="1" type="ORF">P170DRAFT_282013</name>
</gene>
<sequence>MQFDLPPSFRARIQRPALLTMDTKRQEVHDDIIRIQKCLEDHQERFIQKKQLRKLGIRPAVVSFPASKFPQFEPCFFSPRDFRRTDTQHFQNPVHALEGRNRDGSKGLQAFMEHTEMLPGRVQFPPILSTIHTGKLGELKQEGFDLSSNTSLSNSGPLSKGKWPFSPEYRLSEHRFKLDPWKVVLCLEDTAHTVPHAIIDMVLDAKFPPSKLTVSEVRAILRVMEIRMGFPSYQTHLILPLLVLSYLGPDYARIIQAHHDGNQMILQYSRTVRLDDTSVRTLLGYYCSNLVGVTTPE</sequence>
<protein>
    <submittedName>
        <fullName evidence="1">Uncharacterized protein</fullName>
    </submittedName>
</protein>
<organism evidence="1 2">
    <name type="scientific">Aspergillus steynii IBT 23096</name>
    <dbReference type="NCBI Taxonomy" id="1392250"/>
    <lineage>
        <taxon>Eukaryota</taxon>
        <taxon>Fungi</taxon>
        <taxon>Dikarya</taxon>
        <taxon>Ascomycota</taxon>
        <taxon>Pezizomycotina</taxon>
        <taxon>Eurotiomycetes</taxon>
        <taxon>Eurotiomycetidae</taxon>
        <taxon>Eurotiales</taxon>
        <taxon>Aspergillaceae</taxon>
        <taxon>Aspergillus</taxon>
        <taxon>Aspergillus subgen. Circumdati</taxon>
    </lineage>
</organism>
<dbReference type="STRING" id="1392250.A0A2I2FUB9"/>
<keyword evidence="2" id="KW-1185">Reference proteome</keyword>
<accession>A0A2I2FUB9</accession>
<dbReference type="AlphaFoldDB" id="A0A2I2FUB9"/>
<name>A0A2I2FUB9_9EURO</name>
<dbReference type="GeneID" id="36550893"/>
<evidence type="ECO:0000313" key="1">
    <source>
        <dbReference type="EMBL" id="PLB44239.1"/>
    </source>
</evidence>